<dbReference type="InterPro" id="IPR042070">
    <property type="entry name" value="PucR_C-HTH_sf"/>
</dbReference>
<keyword evidence="6" id="KW-1185">Reference proteome</keyword>
<proteinExistence type="inferred from homology"/>
<dbReference type="Pfam" id="PF14361">
    <property type="entry name" value="RsbRD_N"/>
    <property type="match status" value="1"/>
</dbReference>
<dbReference type="Pfam" id="PF17853">
    <property type="entry name" value="GGDEF_2"/>
    <property type="match status" value="1"/>
</dbReference>
<dbReference type="AlphaFoldDB" id="A0A848KBK6"/>
<sequence length="398" mass="42595">MRAMEDRPMTPAPFVATASRVLLEEIDNLTDEIAREVVRREPAYGNLSPAAQQDIRNVSRDNMIAILGALSGEPASGDAIARATGKLRAEQGVPLPAVLRAFRIGTTVVWDRLILAADNPADSRDLLLTASDIWNVVDDFSQGITAAYQETTTEQMRRDAHARDAALDVLLSGRIVDGPELWESANVLRLPHHATYCVVVAMSGTPAGETLPGVSDSLATVGVRSAWRVELDSQVGVVALTPRFDVERLAACAAERTLGRVGVSVPYDNLEETAAARRQAQLACAAGKPGSREVVQYDKAPVAILLAGAPEVSGSLIASVLGPILALPEHERDILLETMRTWFASGGDPSATAAALYCHRNTVRQRLNRVAQLTGHDLTSPTAAIEVYLALEAHRIAP</sequence>
<evidence type="ECO:0000259" key="3">
    <source>
        <dbReference type="Pfam" id="PF14361"/>
    </source>
</evidence>
<evidence type="ECO:0000313" key="6">
    <source>
        <dbReference type="Proteomes" id="UP000535543"/>
    </source>
</evidence>
<evidence type="ECO:0000259" key="2">
    <source>
        <dbReference type="Pfam" id="PF13556"/>
    </source>
</evidence>
<feature type="domain" description="CdaR GGDEF-like" evidence="4">
    <location>
        <begin position="173"/>
        <end position="285"/>
    </location>
</feature>
<dbReference type="EMBL" id="VCQU01000004">
    <property type="protein sequence ID" value="NMN96263.1"/>
    <property type="molecule type" value="Genomic_DNA"/>
</dbReference>
<evidence type="ECO:0000313" key="5">
    <source>
        <dbReference type="EMBL" id="NMN96263.1"/>
    </source>
</evidence>
<reference evidence="5 6" key="1">
    <citation type="submission" date="2019-05" db="EMBL/GenBank/DDBJ databases">
        <authorList>
            <person name="Lee S.D."/>
        </authorList>
    </citation>
    <scope>NUCLEOTIDE SEQUENCE [LARGE SCALE GENOMIC DNA]</scope>
    <source>
        <strain evidence="5 6">YC2-7</strain>
    </source>
</reference>
<dbReference type="PANTHER" id="PTHR33744:SF1">
    <property type="entry name" value="DNA-BINDING TRANSCRIPTIONAL ACTIVATOR ADER"/>
    <property type="match status" value="1"/>
</dbReference>
<feature type="domain" description="PucR C-terminal helix-turn-helix" evidence="2">
    <location>
        <begin position="335"/>
        <end position="393"/>
    </location>
</feature>
<reference evidence="5 6" key="2">
    <citation type="submission" date="2020-06" db="EMBL/GenBank/DDBJ databases">
        <title>Antribacter stalactiti gen. nov., sp. nov., a new member of the family Nacardiaceae isolated from a cave.</title>
        <authorList>
            <person name="Kim I.S."/>
        </authorList>
    </citation>
    <scope>NUCLEOTIDE SEQUENCE [LARGE SCALE GENOMIC DNA]</scope>
    <source>
        <strain evidence="5 6">YC2-7</strain>
    </source>
</reference>
<dbReference type="Pfam" id="PF13556">
    <property type="entry name" value="HTH_30"/>
    <property type="match status" value="1"/>
</dbReference>
<name>A0A848KBK6_9NOCA</name>
<comment type="similarity">
    <text evidence="1">Belongs to the CdaR family.</text>
</comment>
<evidence type="ECO:0000256" key="1">
    <source>
        <dbReference type="ARBA" id="ARBA00006754"/>
    </source>
</evidence>
<dbReference type="InterPro" id="IPR041522">
    <property type="entry name" value="CdaR_GGDEF"/>
</dbReference>
<organism evidence="5 6">
    <name type="scientific">Antrihabitans stalactiti</name>
    <dbReference type="NCBI Taxonomy" id="2584121"/>
    <lineage>
        <taxon>Bacteria</taxon>
        <taxon>Bacillati</taxon>
        <taxon>Actinomycetota</taxon>
        <taxon>Actinomycetes</taxon>
        <taxon>Mycobacteriales</taxon>
        <taxon>Nocardiaceae</taxon>
        <taxon>Antrihabitans</taxon>
    </lineage>
</organism>
<dbReference type="InterPro" id="IPR051448">
    <property type="entry name" value="CdaR-like_regulators"/>
</dbReference>
<protein>
    <submittedName>
        <fullName evidence="5">PucR family transcriptional regulator</fullName>
    </submittedName>
</protein>
<dbReference type="Gene3D" id="1.10.10.2840">
    <property type="entry name" value="PucR C-terminal helix-turn-helix domain"/>
    <property type="match status" value="1"/>
</dbReference>
<accession>A0A848KBK6</accession>
<gene>
    <name evidence="5" type="ORF">FGL95_14580</name>
</gene>
<comment type="caution">
    <text evidence="5">The sequence shown here is derived from an EMBL/GenBank/DDBJ whole genome shotgun (WGS) entry which is preliminary data.</text>
</comment>
<dbReference type="PANTHER" id="PTHR33744">
    <property type="entry name" value="CARBOHYDRATE DIACID REGULATOR"/>
    <property type="match status" value="1"/>
</dbReference>
<dbReference type="Proteomes" id="UP000535543">
    <property type="component" value="Unassembled WGS sequence"/>
</dbReference>
<feature type="domain" description="RsbT co-antagonist protein RsbRD N-terminal" evidence="3">
    <location>
        <begin position="28"/>
        <end position="163"/>
    </location>
</feature>
<evidence type="ECO:0000259" key="4">
    <source>
        <dbReference type="Pfam" id="PF17853"/>
    </source>
</evidence>
<dbReference type="InterPro" id="IPR025751">
    <property type="entry name" value="RsbRD_N_dom"/>
</dbReference>
<dbReference type="InterPro" id="IPR025736">
    <property type="entry name" value="PucR_C-HTH_dom"/>
</dbReference>